<dbReference type="InterPro" id="IPR012341">
    <property type="entry name" value="6hp_glycosidase-like_sf"/>
</dbReference>
<dbReference type="SUPFAM" id="SSF48208">
    <property type="entry name" value="Six-hairpin glycosidases"/>
    <property type="match status" value="1"/>
</dbReference>
<dbReference type="Pfam" id="PF08531">
    <property type="entry name" value="Bac_rhamnosid_N"/>
    <property type="match status" value="1"/>
</dbReference>
<dbReference type="InterPro" id="IPR013737">
    <property type="entry name" value="Bac_rhamnosid_N"/>
</dbReference>
<evidence type="ECO:0000256" key="2">
    <source>
        <dbReference type="ARBA" id="ARBA00012652"/>
    </source>
</evidence>
<comment type="catalytic activity">
    <reaction evidence="1">
        <text>Hydrolysis of terminal non-reducing alpha-L-rhamnose residues in alpha-L-rhamnosides.</text>
        <dbReference type="EC" id="3.2.1.40"/>
    </reaction>
</comment>
<dbReference type="InterPro" id="IPR008928">
    <property type="entry name" value="6-hairpin_glycosidase_sf"/>
</dbReference>
<dbReference type="EC" id="3.2.1.40" evidence="2"/>
<dbReference type="InterPro" id="IPR016007">
    <property type="entry name" value="Alpha_rhamnosid"/>
</dbReference>
<evidence type="ECO:0000259" key="8">
    <source>
        <dbReference type="Pfam" id="PF17390"/>
    </source>
</evidence>
<sequence>MKRVYKIVFAFLLACCSIATKASEVIITENLKCETLVNPKGIDVTSPRFNWQINSLARGVKQTAYQIIVASSLDKLSREEGDLWNSGRLASDRSILVVYAGTPLQSRQQCFWKVKTWTNLGETDWSTPASFTMGLLQASDWKAKWIGLDRAFSWDSVSKFARLSARYLRKEISASKDIKRATIYVSGLGLYELYINGDKIGDQVLAPGPTDYSKTILYNAFDVTPQLKGGKNAIGVVLGNGRFFTMRQAYKPQKWHDFGFPRMLLQLEIEYNDGTKQIVASDESWKATADGPIRTNNEYDGEEYDARKELNGWNKKEFNDAAWLQVDLMKTPGGMLKAQMNPFMKVMESIKPVSIKKLSSNRYVLDMGQNMAGWLKMNVKGEKGAAVTLRFAESLQPNGEPYVANLRDAKVTDVYTLKGDGKETWNPTFVTHGFRYVEITGYPGKPKLDDFAGEVVYDDLQTTGSLETSNSVINQVHKNAYWGIRSNYKGMPVDCPQRNERQPWLGDRTMGAYGESFLFDNNAFYAKWMNDLADAQTAEGSIPDVAPSFWFYYKDNMTWPGAFLTVSDMLYRQYGNKAPIEKHYAAMKKWLAYMKGKYMTPEYIVTKDSYGDWCVPPESPKLIHSQDSMRNTDPQLLATAYYYYFMDVMQRFASLTGHDEDIAGFAAEAVKVKAAFNKKFYHPSTAQYSNNTVTANLLPLAFHLVATSDSEKVFQNIVQKIQVQNGGHISTGVIGTQWLMRWLTLFGRGDIAYKLASNTTYPSWGYMVKNGATTIWELWNGNTADPAMNSQNHVMLLGDLLIWMYEDLGGIQSDATDVGFKKIIMKPSFVKELTFVNASHDSPYGKIESNWKREGNSLSWNVTVPANATALLYVPAGSTDAVKEDGKRIDAAQGVKFLRMENGSAVIQIGSGRYSFTTSSGTAGMGVN</sequence>
<evidence type="ECO:0000313" key="10">
    <source>
        <dbReference type="Proteomes" id="UP000321204"/>
    </source>
</evidence>
<dbReference type="Proteomes" id="UP000321204">
    <property type="component" value="Chromosome"/>
</dbReference>
<dbReference type="PIRSF" id="PIRSF010631">
    <property type="entry name" value="A-rhamnsds"/>
    <property type="match status" value="1"/>
</dbReference>
<dbReference type="AlphaFoldDB" id="A0A5B8UH61"/>
<gene>
    <name evidence="9" type="ORF">FSB75_07135</name>
</gene>
<dbReference type="InterPro" id="IPR035396">
    <property type="entry name" value="Bac_rhamnosid6H"/>
</dbReference>
<feature type="signal peptide" evidence="4">
    <location>
        <begin position="1"/>
        <end position="21"/>
    </location>
</feature>
<dbReference type="GO" id="GO:0005975">
    <property type="term" value="P:carbohydrate metabolic process"/>
    <property type="evidence" value="ECO:0007669"/>
    <property type="project" value="InterPro"/>
</dbReference>
<organism evidence="9 10">
    <name type="scientific">Flavisolibacter ginsenosidimutans</name>
    <dbReference type="NCBI Taxonomy" id="661481"/>
    <lineage>
        <taxon>Bacteria</taxon>
        <taxon>Pseudomonadati</taxon>
        <taxon>Bacteroidota</taxon>
        <taxon>Chitinophagia</taxon>
        <taxon>Chitinophagales</taxon>
        <taxon>Chitinophagaceae</taxon>
        <taxon>Flavisolibacter</taxon>
    </lineage>
</organism>
<evidence type="ECO:0000259" key="5">
    <source>
        <dbReference type="Pfam" id="PF05592"/>
    </source>
</evidence>
<keyword evidence="4" id="KW-0732">Signal</keyword>
<dbReference type="KEGG" id="fgg:FSB75_07135"/>
<feature type="domain" description="Alpha-L-rhamnosidase six-hairpin glycosidase" evidence="7">
    <location>
        <begin position="462"/>
        <end position="807"/>
    </location>
</feature>
<dbReference type="Gene3D" id="1.50.10.10">
    <property type="match status" value="1"/>
</dbReference>
<dbReference type="InterPro" id="IPR008902">
    <property type="entry name" value="Rhamnosid_concanavalin"/>
</dbReference>
<dbReference type="Gene3D" id="2.60.40.10">
    <property type="entry name" value="Immunoglobulins"/>
    <property type="match status" value="1"/>
</dbReference>
<name>A0A5B8UH61_9BACT</name>
<protein>
    <recommendedName>
        <fullName evidence="2">alpha-L-rhamnosidase</fullName>
        <ecNumber evidence="2">3.2.1.40</ecNumber>
    </recommendedName>
</protein>
<dbReference type="InterPro" id="IPR035398">
    <property type="entry name" value="Bac_rhamnosid_C"/>
</dbReference>
<reference evidence="9 10" key="1">
    <citation type="journal article" date="2015" name="Int. J. Syst. Evol. Microbiol.">
        <title>Flavisolibacter ginsenosidimutans sp. nov., with ginsenoside-converting activity isolated from soil used for cultivating ginseng.</title>
        <authorList>
            <person name="Zhao Y."/>
            <person name="Liu Q."/>
            <person name="Kang M.S."/>
            <person name="Jin F."/>
            <person name="Yu H."/>
            <person name="Im W.T."/>
        </authorList>
    </citation>
    <scope>NUCLEOTIDE SEQUENCE [LARGE SCALE GENOMIC DNA]</scope>
    <source>
        <strain evidence="9 10">Gsoil 636</strain>
    </source>
</reference>
<accession>A0A5B8UH61</accession>
<evidence type="ECO:0000313" key="9">
    <source>
        <dbReference type="EMBL" id="QEC55676.1"/>
    </source>
</evidence>
<feature type="domain" description="Bacterial alpha-L-rhamnosidase N-terminal" evidence="6">
    <location>
        <begin position="176"/>
        <end position="348"/>
    </location>
</feature>
<evidence type="ECO:0000259" key="7">
    <source>
        <dbReference type="Pfam" id="PF17389"/>
    </source>
</evidence>
<dbReference type="OrthoDB" id="9766741at2"/>
<dbReference type="InterPro" id="IPR013783">
    <property type="entry name" value="Ig-like_fold"/>
</dbReference>
<dbReference type="EMBL" id="CP042433">
    <property type="protein sequence ID" value="QEC55676.1"/>
    <property type="molecule type" value="Genomic_DNA"/>
</dbReference>
<dbReference type="Pfam" id="PF17390">
    <property type="entry name" value="Bac_rhamnosid_C"/>
    <property type="match status" value="1"/>
</dbReference>
<keyword evidence="3" id="KW-0378">Hydrolase</keyword>
<dbReference type="PANTHER" id="PTHR33307:SF6">
    <property type="entry name" value="ALPHA-RHAMNOSIDASE (EUROFUNG)-RELATED"/>
    <property type="match status" value="1"/>
</dbReference>
<keyword evidence="10" id="KW-1185">Reference proteome</keyword>
<dbReference type="Pfam" id="PF25788">
    <property type="entry name" value="Ig_Rha78A_N"/>
    <property type="match status" value="1"/>
</dbReference>
<feature type="domain" description="Alpha-L-rhamnosidase C-terminal" evidence="8">
    <location>
        <begin position="810"/>
        <end position="886"/>
    </location>
</feature>
<feature type="domain" description="Alpha-L-rhamnosidase concanavalin-like" evidence="5">
    <location>
        <begin position="356"/>
        <end position="457"/>
    </location>
</feature>
<evidence type="ECO:0000259" key="6">
    <source>
        <dbReference type="Pfam" id="PF08531"/>
    </source>
</evidence>
<dbReference type="Gene3D" id="2.60.420.10">
    <property type="entry name" value="Maltose phosphorylase, domain 3"/>
    <property type="match status" value="1"/>
</dbReference>
<dbReference type="Pfam" id="PF05592">
    <property type="entry name" value="Bac_rhamnosid"/>
    <property type="match status" value="1"/>
</dbReference>
<dbReference type="PANTHER" id="PTHR33307">
    <property type="entry name" value="ALPHA-RHAMNOSIDASE (EUROFUNG)"/>
    <property type="match status" value="1"/>
</dbReference>
<dbReference type="Pfam" id="PF17389">
    <property type="entry name" value="Bac_rhamnosid6H"/>
    <property type="match status" value="1"/>
</dbReference>
<evidence type="ECO:0000256" key="1">
    <source>
        <dbReference type="ARBA" id="ARBA00001445"/>
    </source>
</evidence>
<dbReference type="GO" id="GO:0030596">
    <property type="term" value="F:alpha-L-rhamnosidase activity"/>
    <property type="evidence" value="ECO:0007669"/>
    <property type="project" value="UniProtKB-EC"/>
</dbReference>
<evidence type="ECO:0000256" key="3">
    <source>
        <dbReference type="ARBA" id="ARBA00022801"/>
    </source>
</evidence>
<dbReference type="Gene3D" id="2.60.120.260">
    <property type="entry name" value="Galactose-binding domain-like"/>
    <property type="match status" value="2"/>
</dbReference>
<proteinExistence type="predicted"/>
<evidence type="ECO:0000256" key="4">
    <source>
        <dbReference type="SAM" id="SignalP"/>
    </source>
</evidence>
<feature type="chain" id="PRO_5022716611" description="alpha-L-rhamnosidase" evidence="4">
    <location>
        <begin position="22"/>
        <end position="928"/>
    </location>
</feature>